<feature type="domain" description="Adenosine deaminase" evidence="4">
    <location>
        <begin position="312"/>
        <end position="596"/>
    </location>
</feature>
<gene>
    <name evidence="5" type="ORF">P8C59_008684</name>
</gene>
<dbReference type="Gene3D" id="3.20.20.140">
    <property type="entry name" value="Metal-dependent hydrolases"/>
    <property type="match status" value="2"/>
</dbReference>
<dbReference type="InterPro" id="IPR032466">
    <property type="entry name" value="Metal_Hydrolase"/>
</dbReference>
<dbReference type="Pfam" id="PF00962">
    <property type="entry name" value="A_deaminase"/>
    <property type="match status" value="1"/>
</dbReference>
<evidence type="ECO:0000256" key="1">
    <source>
        <dbReference type="ARBA" id="ARBA00001947"/>
    </source>
</evidence>
<evidence type="ECO:0000259" key="4">
    <source>
        <dbReference type="Pfam" id="PF00962"/>
    </source>
</evidence>
<comment type="cofactor">
    <cofactor evidence="1">
        <name>Zn(2+)</name>
        <dbReference type="ChEBI" id="CHEBI:29105"/>
    </cofactor>
</comment>
<reference evidence="5" key="1">
    <citation type="journal article" date="2023" name="Mol. Plant Microbe Interact.">
        <title>Elucidating the Obligate Nature and Biological Capacity of an Invasive Fungal Corn Pathogen.</title>
        <authorList>
            <person name="MacCready J.S."/>
            <person name="Roggenkamp E.M."/>
            <person name="Gdanetz K."/>
            <person name="Chilvers M.I."/>
        </authorList>
    </citation>
    <scope>NUCLEOTIDE SEQUENCE</scope>
    <source>
        <strain evidence="5">PM02</strain>
    </source>
</reference>
<evidence type="ECO:0000313" key="6">
    <source>
        <dbReference type="Proteomes" id="UP001217918"/>
    </source>
</evidence>
<evidence type="ECO:0000313" key="5">
    <source>
        <dbReference type="EMBL" id="KAK2074479.1"/>
    </source>
</evidence>
<keyword evidence="6" id="KW-1185">Reference proteome</keyword>
<keyword evidence="3" id="KW-0378">Hydrolase</keyword>
<dbReference type="GO" id="GO:0046872">
    <property type="term" value="F:metal ion binding"/>
    <property type="evidence" value="ECO:0007669"/>
    <property type="project" value="UniProtKB-KW"/>
</dbReference>
<dbReference type="InterPro" id="IPR006330">
    <property type="entry name" value="Ado/ade_deaminase"/>
</dbReference>
<dbReference type="EMBL" id="JAQQPM010000008">
    <property type="protein sequence ID" value="KAK2074479.1"/>
    <property type="molecule type" value="Genomic_DNA"/>
</dbReference>
<keyword evidence="2" id="KW-0479">Metal-binding</keyword>
<evidence type="ECO:0000256" key="3">
    <source>
        <dbReference type="ARBA" id="ARBA00022801"/>
    </source>
</evidence>
<dbReference type="SUPFAM" id="SSF51556">
    <property type="entry name" value="Metallo-dependent hydrolases"/>
    <property type="match status" value="1"/>
</dbReference>
<dbReference type="GO" id="GO:0006154">
    <property type="term" value="P:adenosine catabolic process"/>
    <property type="evidence" value="ECO:0007669"/>
    <property type="project" value="TreeGrafter"/>
</dbReference>
<dbReference type="PANTHER" id="PTHR11409:SF37">
    <property type="entry name" value="ADENOSINE DEAMINASE DOMAIN-CONTAINING PROTEIN"/>
    <property type="match status" value="1"/>
</dbReference>
<dbReference type="PANTHER" id="PTHR11409">
    <property type="entry name" value="ADENOSINE DEAMINASE"/>
    <property type="match status" value="1"/>
</dbReference>
<dbReference type="InterPro" id="IPR001365">
    <property type="entry name" value="A_deaminase_dom"/>
</dbReference>
<evidence type="ECO:0000256" key="2">
    <source>
        <dbReference type="ARBA" id="ARBA00022723"/>
    </source>
</evidence>
<name>A0AAD9IB48_9PEZI</name>
<comment type="caution">
    <text evidence="5">The sequence shown here is derived from an EMBL/GenBank/DDBJ whole genome shotgun (WGS) entry which is preliminary data.</text>
</comment>
<protein>
    <recommendedName>
        <fullName evidence="4">Adenosine deaminase domain-containing protein</fullName>
    </recommendedName>
</protein>
<dbReference type="GO" id="GO:0046103">
    <property type="term" value="P:inosine biosynthetic process"/>
    <property type="evidence" value="ECO:0007669"/>
    <property type="project" value="TreeGrafter"/>
</dbReference>
<accession>A0AAD9IB48</accession>
<dbReference type="GO" id="GO:0004000">
    <property type="term" value="F:adenosine deaminase activity"/>
    <property type="evidence" value="ECO:0007669"/>
    <property type="project" value="TreeGrafter"/>
</dbReference>
<organism evidence="5 6">
    <name type="scientific">Phyllachora maydis</name>
    <dbReference type="NCBI Taxonomy" id="1825666"/>
    <lineage>
        <taxon>Eukaryota</taxon>
        <taxon>Fungi</taxon>
        <taxon>Dikarya</taxon>
        <taxon>Ascomycota</taxon>
        <taxon>Pezizomycotina</taxon>
        <taxon>Sordariomycetes</taxon>
        <taxon>Sordariomycetidae</taxon>
        <taxon>Phyllachorales</taxon>
        <taxon>Phyllachoraceae</taxon>
        <taxon>Phyllachora</taxon>
    </lineage>
</organism>
<dbReference type="Proteomes" id="UP001217918">
    <property type="component" value="Unassembled WGS sequence"/>
</dbReference>
<proteinExistence type="predicted"/>
<dbReference type="AlphaFoldDB" id="A0AAD9IB48"/>
<sequence>MESLKRFPVKQVKTLHIKRPAAPMADPTASQHVNRMAADHFDLVSAMDLAIDARSSLLDGSQLQQPELPWMPRVSKDVVSEYTAQRNLLVGREDALAFDFKCNRNALDVERRAAQTVGKARDEDVDKFYARGGRRKGYHGQEHPLFYGDHFLSNVDVIEKTKLFGIAQDMPKGAHLHIHFNSNLKPEVLLNIAKEMDQMYITSNISLAPHFDPSKASWNLDCCKLQFSIMDPARLTSQEAEVQEAEPSKQHPQKMLVRNLFDKTYPAVENPPSGRPPMRFSIFREQFQQHYPEHPSGVDGWLLSKLVFDDEEVHNKHQTADGAWENFNTRTQMMKGLFNYEKAFRRYTWECLEEFVRDHIQYAEIRPNFMQTNQIWKDDGSERLDNEETVQIIQDVYREWCQTLRDDKRRIFWGLKIIYCTPRSFSNQLVWEALEECLRFKIKWPNLIADQDIPFLFHCGETLEIGSETDGNLVDALLLGSKRIGHGFALARHPYIMEQMKKQNICLEVCPISNEILGLTPRMSGHSMYNLLANNVHCTVSSDNGTPFRSTLSHDFYQVFAGKSDMTLHGWRQLVEWSIEHSCLTEKKAETIVGELAADRRCRLASTNELSKEECMEDWRSLWRILPGPHRPRHTVILMIAVVLLGSCEWNSQVFIGASYVLLNLGAASCTKQWTCWLEEAEAGEDDEADVQV</sequence>